<organism evidence="1 2">
    <name type="scientific">Olivibacter ginsenosidimutans</name>
    <dbReference type="NCBI Taxonomy" id="1176537"/>
    <lineage>
        <taxon>Bacteria</taxon>
        <taxon>Pseudomonadati</taxon>
        <taxon>Bacteroidota</taxon>
        <taxon>Sphingobacteriia</taxon>
        <taxon>Sphingobacteriales</taxon>
        <taxon>Sphingobacteriaceae</taxon>
        <taxon>Olivibacter</taxon>
    </lineage>
</organism>
<dbReference type="Proteomes" id="UP001501411">
    <property type="component" value="Unassembled WGS sequence"/>
</dbReference>
<dbReference type="EMBL" id="BAABIQ010000038">
    <property type="protein sequence ID" value="GAA4797346.1"/>
    <property type="molecule type" value="Genomic_DNA"/>
</dbReference>
<proteinExistence type="predicted"/>
<dbReference type="RefSeq" id="WP_345232357.1">
    <property type="nucleotide sequence ID" value="NZ_BAABIQ010000038.1"/>
</dbReference>
<accession>A0ABP9BPS1</accession>
<evidence type="ECO:0000313" key="1">
    <source>
        <dbReference type="EMBL" id="GAA4797346.1"/>
    </source>
</evidence>
<sequence length="236" mass="27663">MANLNANWFIEVPLDFEYKKYQLLGYLKEINHHFHKTRLYPNLNDLVFHYNNLQKFKKDKTTLQDSFPVRLTHADTKAIRLNYEKLVNDDDILLEIEQIIIYALGKIDKTLKEGKEIYDFVASHLSIEPVGLIPLYTDSGYLLLRNGDQKGTLVYEYHATLFEGKDEKYRGVHTHYVTTYDHAFVYHNPASIRKELIHQRKALPNPAVYHVESDLTFPLDQTLLPLAKRTLMKQIA</sequence>
<comment type="caution">
    <text evidence="1">The sequence shown here is derived from an EMBL/GenBank/DDBJ whole genome shotgun (WGS) entry which is preliminary data.</text>
</comment>
<gene>
    <name evidence="1" type="ORF">GCM10023231_27330</name>
</gene>
<name>A0ABP9BPS1_9SPHI</name>
<evidence type="ECO:0000313" key="2">
    <source>
        <dbReference type="Proteomes" id="UP001501411"/>
    </source>
</evidence>
<keyword evidence="2" id="KW-1185">Reference proteome</keyword>
<reference evidence="2" key="1">
    <citation type="journal article" date="2019" name="Int. J. Syst. Evol. Microbiol.">
        <title>The Global Catalogue of Microorganisms (GCM) 10K type strain sequencing project: providing services to taxonomists for standard genome sequencing and annotation.</title>
        <authorList>
            <consortium name="The Broad Institute Genomics Platform"/>
            <consortium name="The Broad Institute Genome Sequencing Center for Infectious Disease"/>
            <person name="Wu L."/>
            <person name="Ma J."/>
        </authorList>
    </citation>
    <scope>NUCLEOTIDE SEQUENCE [LARGE SCALE GENOMIC DNA]</scope>
    <source>
        <strain evidence="2">JCM 18200</strain>
    </source>
</reference>
<protein>
    <submittedName>
        <fullName evidence="1">Uncharacterized protein</fullName>
    </submittedName>
</protein>